<dbReference type="GO" id="GO:0016567">
    <property type="term" value="P:protein ubiquitination"/>
    <property type="evidence" value="ECO:0007669"/>
    <property type="project" value="InterPro"/>
</dbReference>
<proteinExistence type="evidence at transcript level"/>
<sequence>LTAAKMDTPSAGGGGAPKDPAQPRVLSATCPDEACCARLFFPSYDQSVECPQCGQRHDRTALRDVQEVSNPGIAFHSLIRNILISNLVPKHGEDTIKVRGLSNYHCKLVSPLLTTYGMDKQSGKARLLSEMGAGAYFDCSVLAVRAFRIDPELVDVAGYGKDVSGSLSYLRGTLALVRAHNDGEDRLLPVHVDGDGHCLVHAVSRALVGRELFWHPLRCHLKRHLEEHLAKYKELLKDFVDEKEWPAIIAECDPDFLPPEGELLGLRNIHVFSLANVLRRPIILLDSLAGMQSPGDYAALFLPSLVAPEQCRGGPRNRRNPPLCLSWSSSGRNHYIPLVGVRMGDKLPQIPRSLLPKAWGVPHSLVDSYIDFDANGCCVVGGDYQLSEGYLMRLTAAMDEVFQQKHGVHPTLIADVHHYVYKRTGVVGIHPTLVVRATQKALAERRLYRCLTCNAVCEHHVSPEWFRPGGLLYTTLQESVKTLMPEKLYTFRQYGVTCWYNREKDELVPVISKNTLEHCTWCKSTHVRHLRGDGTLELRNGDRTRTPSNSKYCSCGFKHFWDGKEYDTLPLQITVSLEWNDKVVKDTVFWFQHESDASLNSNVYTVASEVVNKHFPGVFGSERLLQQAVDQILEQTRLPEDSMDDDRTDGSDGEAGGGGRCRSPHGPLTAPSSSSSTASKFIIKGYKTLHKEELGVSETERRLLERIQGHATTSRRKHGSGSPERDRHPPVSAASATPAITVVANTPLATAEPTFVERPNFVRVVTSDGRQGQLRPSASGITFDELQTWVTAEFGISAERQLLKSGIPPRVLVPPPDGGTLSLSHGDRVIVEVIGTDPATSGVAHGGPLNAASTSDATLEGDLVRHLQEAQKILSLESGLRAMLGHLKRTGATVWSYAQENEWLFCRGGLFYAQMQRDVGLVDGKHCHLPLIPDKVFTYNAKHDRLELCYEPYGHFAIGPDVEAKIASGQVGSTGQHHQSPASSPISTTASSSMATAEGASTSADSSSAAGSSADEKKPAGAIAKPSRTVVRKGPGFTVLAPASPEKPRESAESGSGQSEQERALEQLQTVVSMLQDQENRAVSEIHPKQSWRQRDNEDPDSMDTD</sequence>
<dbReference type="PANTHER" id="PTHR14843:SF2">
    <property type="entry name" value="DEUBIQUITINATING PROTEIN VCPIP1"/>
    <property type="match status" value="1"/>
</dbReference>
<feature type="compositionally biased region" description="Low complexity" evidence="1">
    <location>
        <begin position="980"/>
        <end position="1013"/>
    </location>
</feature>
<feature type="region of interest" description="Disordered" evidence="1">
    <location>
        <begin position="635"/>
        <end position="676"/>
    </location>
</feature>
<feature type="compositionally biased region" description="Basic and acidic residues" evidence="1">
    <location>
        <begin position="1078"/>
        <end position="1097"/>
    </location>
</feature>
<accession>A0A131XND0</accession>
<organism evidence="3">
    <name type="scientific">Hyalomma excavatum</name>
    <dbReference type="NCBI Taxonomy" id="257692"/>
    <lineage>
        <taxon>Eukaryota</taxon>
        <taxon>Metazoa</taxon>
        <taxon>Ecdysozoa</taxon>
        <taxon>Arthropoda</taxon>
        <taxon>Chelicerata</taxon>
        <taxon>Arachnida</taxon>
        <taxon>Acari</taxon>
        <taxon>Parasitiformes</taxon>
        <taxon>Ixodida</taxon>
        <taxon>Ixodoidea</taxon>
        <taxon>Ixodidae</taxon>
        <taxon>Hyalomminae</taxon>
        <taxon>Hyalomma</taxon>
    </lineage>
</organism>
<dbReference type="InterPro" id="IPR003323">
    <property type="entry name" value="OTU_dom"/>
</dbReference>
<dbReference type="GO" id="GO:0035871">
    <property type="term" value="P:protein K11-linked deubiquitination"/>
    <property type="evidence" value="ECO:0007669"/>
    <property type="project" value="TreeGrafter"/>
</dbReference>
<feature type="region of interest" description="Disordered" evidence="1">
    <location>
        <begin position="706"/>
        <end position="735"/>
    </location>
</feature>
<dbReference type="EMBL" id="GEFH01000856">
    <property type="protein sequence ID" value="JAP67725.1"/>
    <property type="molecule type" value="mRNA"/>
</dbReference>
<dbReference type="PANTHER" id="PTHR14843">
    <property type="entry name" value="DEUBIQUITINATING PROTEIN VCIP135"/>
    <property type="match status" value="1"/>
</dbReference>
<dbReference type="InterPro" id="IPR045827">
    <property type="entry name" value="VCPIP1_N"/>
</dbReference>
<evidence type="ECO:0000313" key="3">
    <source>
        <dbReference type="EMBL" id="JAP67725.1"/>
    </source>
</evidence>
<name>A0A131XND0_9ACAR</name>
<dbReference type="InterPro" id="IPR039087">
    <property type="entry name" value="VCPIP1"/>
</dbReference>
<feature type="region of interest" description="Disordered" evidence="1">
    <location>
        <begin position="1"/>
        <end position="23"/>
    </location>
</feature>
<dbReference type="GO" id="GO:0016320">
    <property type="term" value="P:endoplasmic reticulum membrane fusion"/>
    <property type="evidence" value="ECO:0007669"/>
    <property type="project" value="TreeGrafter"/>
</dbReference>
<protein>
    <submittedName>
        <fullName evidence="3">Putative deubiquitinating protein</fullName>
    </submittedName>
</protein>
<dbReference type="Pfam" id="PF02338">
    <property type="entry name" value="OTU"/>
    <property type="match status" value="1"/>
</dbReference>
<evidence type="ECO:0000256" key="1">
    <source>
        <dbReference type="SAM" id="MobiDB-lite"/>
    </source>
</evidence>
<reference evidence="3" key="1">
    <citation type="journal article" date="2017" name="Ticks Tick Borne Dis.">
        <title>An insight into the sialome of Hyalomma excavatum.</title>
        <authorList>
            <person name="Ribeiro J.M."/>
            <person name="Slovak M."/>
            <person name="Francischetti I.M."/>
        </authorList>
    </citation>
    <scope>NUCLEOTIDE SEQUENCE</scope>
    <source>
        <strain evidence="3">Samish</strain>
        <tissue evidence="3">Salivary glands</tissue>
    </source>
</reference>
<feature type="region of interest" description="Disordered" evidence="1">
    <location>
        <begin position="969"/>
        <end position="1106"/>
    </location>
</feature>
<dbReference type="CDD" id="cd22769">
    <property type="entry name" value="OTU_VCIP135"/>
    <property type="match status" value="1"/>
</dbReference>
<dbReference type="GO" id="GO:0004843">
    <property type="term" value="F:cysteine-type deubiquitinase activity"/>
    <property type="evidence" value="ECO:0007669"/>
    <property type="project" value="InterPro"/>
</dbReference>
<evidence type="ECO:0000259" key="2">
    <source>
        <dbReference type="PROSITE" id="PS50802"/>
    </source>
</evidence>
<feature type="compositionally biased region" description="Polar residues" evidence="1">
    <location>
        <begin position="1067"/>
        <end position="1077"/>
    </location>
</feature>
<dbReference type="PROSITE" id="PS50802">
    <property type="entry name" value="OTU"/>
    <property type="match status" value="1"/>
</dbReference>
<feature type="non-terminal residue" evidence="3">
    <location>
        <position position="1"/>
    </location>
</feature>
<dbReference type="GO" id="GO:0090168">
    <property type="term" value="P:Golgi reassembly"/>
    <property type="evidence" value="ECO:0007669"/>
    <property type="project" value="TreeGrafter"/>
</dbReference>
<dbReference type="Gene3D" id="3.10.20.90">
    <property type="entry name" value="Phosphatidylinositol 3-kinase Catalytic Subunit, Chain A, domain 1"/>
    <property type="match status" value="1"/>
</dbReference>
<feature type="domain" description="OTU" evidence="2">
    <location>
        <begin position="187"/>
        <end position="341"/>
    </location>
</feature>
<feature type="compositionally biased region" description="Polar residues" evidence="1">
    <location>
        <begin position="970"/>
        <end position="979"/>
    </location>
</feature>
<dbReference type="Pfam" id="PF19437">
    <property type="entry name" value="VCIP135_N"/>
    <property type="match status" value="1"/>
</dbReference>
<dbReference type="AlphaFoldDB" id="A0A131XND0"/>
<dbReference type="GO" id="GO:0071108">
    <property type="term" value="P:protein K48-linked deubiquitination"/>
    <property type="evidence" value="ECO:0007669"/>
    <property type="project" value="TreeGrafter"/>
</dbReference>